<dbReference type="InterPro" id="IPR003497">
    <property type="entry name" value="BRO_N_domain"/>
</dbReference>
<dbReference type="PANTHER" id="PTHR36180:SF2">
    <property type="entry name" value="BRO FAMILY PROTEIN"/>
    <property type="match status" value="1"/>
</dbReference>
<proteinExistence type="predicted"/>
<evidence type="ECO:0000259" key="1">
    <source>
        <dbReference type="PROSITE" id="PS51750"/>
    </source>
</evidence>
<dbReference type="Pfam" id="PF03374">
    <property type="entry name" value="ANT"/>
    <property type="match status" value="1"/>
</dbReference>
<feature type="domain" description="Bro-N" evidence="1">
    <location>
        <begin position="1"/>
        <end position="105"/>
    </location>
</feature>
<evidence type="ECO:0000313" key="2">
    <source>
        <dbReference type="EMBL" id="DAD85274.1"/>
    </source>
</evidence>
<dbReference type="GO" id="GO:0003677">
    <property type="term" value="F:DNA binding"/>
    <property type="evidence" value="ECO:0007669"/>
    <property type="project" value="InterPro"/>
</dbReference>
<dbReference type="Pfam" id="PF02498">
    <property type="entry name" value="Bro-N"/>
    <property type="match status" value="1"/>
</dbReference>
<dbReference type="PANTHER" id="PTHR36180">
    <property type="entry name" value="DNA-BINDING PROTEIN-RELATED-RELATED"/>
    <property type="match status" value="1"/>
</dbReference>
<dbReference type="EMBL" id="BK014979">
    <property type="protein sequence ID" value="DAD85274.1"/>
    <property type="molecule type" value="Genomic_DNA"/>
</dbReference>
<accession>A0A8S5MSX3</accession>
<dbReference type="SMART" id="SM01040">
    <property type="entry name" value="Bro-N"/>
    <property type="match status" value="1"/>
</dbReference>
<dbReference type="PROSITE" id="PS51750">
    <property type="entry name" value="BRO_N"/>
    <property type="match status" value="1"/>
</dbReference>
<reference evidence="2" key="1">
    <citation type="journal article" date="2021" name="Proc. Natl. Acad. Sci. U.S.A.">
        <title>A Catalog of Tens of Thousands of Viruses from Human Metagenomes Reveals Hidden Associations with Chronic Diseases.</title>
        <authorList>
            <person name="Tisza M.J."/>
            <person name="Buck C.B."/>
        </authorList>
    </citation>
    <scope>NUCLEOTIDE SEQUENCE</scope>
    <source>
        <strain evidence="2">Ctk251</strain>
    </source>
</reference>
<protein>
    <submittedName>
        <fullName evidence="2">Repressor domain protein</fullName>
    </submittedName>
</protein>
<organism evidence="2">
    <name type="scientific">Myoviridae sp. ctk251</name>
    <dbReference type="NCBI Taxonomy" id="2826689"/>
    <lineage>
        <taxon>Viruses</taxon>
        <taxon>Duplodnaviria</taxon>
        <taxon>Heunggongvirae</taxon>
        <taxon>Uroviricota</taxon>
        <taxon>Caudoviricetes</taxon>
    </lineage>
</organism>
<dbReference type="InterPro" id="IPR005039">
    <property type="entry name" value="Ant_C"/>
</dbReference>
<sequence>MNNLQVFNFEDARVRTVSIDGKPYFVGKDVAEILGYSNGSRDINRHVDSEDRQNYQNGTFESPRGLTVINESGLYSLILSSKLPTAKKFKRWVTSEVLPTIRKHGAYMTEQKIEEALLNPDTLITLAKQLKAEKEQRLLAQKQVEEMTPKAIFHDAVASAENTMLVRDVAHFLRQNGVDIGGTRFFVWLRLNGFLTKNNQPTQLSLERGYFRVKETVVHTNHGFKTKTTPKITGRGQTFFLKKMLKEQEEKRAMGL</sequence>
<name>A0A8S5MSX3_9CAUD</name>